<dbReference type="InterPro" id="IPR018821">
    <property type="entry name" value="DUF294_put_nucleoTrafse_sb-bd"/>
</dbReference>
<dbReference type="InterPro" id="IPR005105">
    <property type="entry name" value="GlnD_Uridyltrans_N"/>
</dbReference>
<dbReference type="AlphaFoldDB" id="K6Z2U1"/>
<dbReference type="eggNOG" id="COG2905">
    <property type="taxonomic scope" value="Bacteria"/>
</dbReference>
<evidence type="ECO:0000256" key="1">
    <source>
        <dbReference type="ARBA" id="ARBA00022737"/>
    </source>
</evidence>
<comment type="caution">
    <text evidence="4">The sequence shown here is derived from an EMBL/GenBank/DDBJ whole genome shotgun (WGS) entry which is preliminary data.</text>
</comment>
<proteinExistence type="predicted"/>
<keyword evidence="5" id="KW-1185">Reference proteome</keyword>
<dbReference type="InterPro" id="IPR014710">
    <property type="entry name" value="RmlC-like_jellyroll"/>
</dbReference>
<dbReference type="OrthoDB" id="9808528at2"/>
<dbReference type="InterPro" id="IPR000644">
    <property type="entry name" value="CBS_dom"/>
</dbReference>
<evidence type="ECO:0000256" key="2">
    <source>
        <dbReference type="PROSITE-ProRule" id="PRU00703"/>
    </source>
</evidence>
<dbReference type="InterPro" id="IPR018490">
    <property type="entry name" value="cNMP-bd_dom_sf"/>
</dbReference>
<dbReference type="SUPFAM" id="SSF54631">
    <property type="entry name" value="CBS-domain pair"/>
    <property type="match status" value="1"/>
</dbReference>
<dbReference type="EMBL" id="BAEO01000010">
    <property type="protein sequence ID" value="GAC17775.1"/>
    <property type="molecule type" value="Genomic_DNA"/>
</dbReference>
<dbReference type="Gene3D" id="3.10.580.10">
    <property type="entry name" value="CBS-domain"/>
    <property type="match status" value="1"/>
</dbReference>
<organism evidence="4 5">
    <name type="scientific">Paraglaciecola arctica BSs20135</name>
    <dbReference type="NCBI Taxonomy" id="493475"/>
    <lineage>
        <taxon>Bacteria</taxon>
        <taxon>Pseudomonadati</taxon>
        <taxon>Pseudomonadota</taxon>
        <taxon>Gammaproteobacteria</taxon>
        <taxon>Alteromonadales</taxon>
        <taxon>Alteromonadaceae</taxon>
        <taxon>Paraglaciecola</taxon>
    </lineage>
</organism>
<dbReference type="Gene3D" id="2.60.120.10">
    <property type="entry name" value="Jelly Rolls"/>
    <property type="match status" value="1"/>
</dbReference>
<dbReference type="PANTHER" id="PTHR48108:SF31">
    <property type="entry name" value="CBS DOMAIN AND CYCLIC NUCLEOTIDE-REGULATED NUCLEOTIDYLTRANSFERASE"/>
    <property type="match status" value="1"/>
</dbReference>
<feature type="domain" description="CBS" evidence="3">
    <location>
        <begin position="160"/>
        <end position="224"/>
    </location>
</feature>
<name>K6Z2U1_9ALTE</name>
<dbReference type="InterPro" id="IPR051462">
    <property type="entry name" value="CBS_domain-containing"/>
</dbReference>
<accession>K6Z2U1</accession>
<keyword evidence="1" id="KW-0677">Repeat</keyword>
<dbReference type="SUPFAM" id="SSF51206">
    <property type="entry name" value="cAMP-binding domain-like"/>
    <property type="match status" value="1"/>
</dbReference>
<dbReference type="Pfam" id="PF00571">
    <property type="entry name" value="CBS"/>
    <property type="match status" value="2"/>
</dbReference>
<dbReference type="Proteomes" id="UP000006327">
    <property type="component" value="Unassembled WGS sequence"/>
</dbReference>
<feature type="domain" description="CBS" evidence="3">
    <location>
        <begin position="232"/>
        <end position="290"/>
    </location>
</feature>
<evidence type="ECO:0000259" key="3">
    <source>
        <dbReference type="PROSITE" id="PS51371"/>
    </source>
</evidence>
<evidence type="ECO:0000313" key="4">
    <source>
        <dbReference type="EMBL" id="GAC17775.1"/>
    </source>
</evidence>
<dbReference type="CDD" id="cd04587">
    <property type="entry name" value="CBS_pair_CAP-ED_NT_Pol-beta-like_DUF294_assoc"/>
    <property type="match status" value="1"/>
</dbReference>
<dbReference type="Pfam" id="PF10335">
    <property type="entry name" value="DUF294_C"/>
    <property type="match status" value="1"/>
</dbReference>
<sequence length="624" mass="69550">MDNELAEVCAFVTTIPPFDLLPDTLLDKLVREISISYLRVDEHLSPDDIEQPKLYILRKGALRYLDANKKLTEKYAEGDICAVYCQKSKLNTDIAVIVDEDSLIYSLDYKTLKTLLVNYPDVIEFLEHSSEQRLHSKKNKLNDEAILTSSISNTSVEDFYHHPITTISPRASIQEAAIKMTEQGFSCLVVVDDNDADKQSANLGLGIVTDKDIRRRCVALGLATSNPVSEIMTADIATIDIKCNAYDALIAMTSKHIHHLPVTKFGKLAGMVSVTDLVNNEEHNAVNMTSIIHKASSVAELVTISKLLNKLQVKLTKLGANADHIGKSISAITMAFTIRLIEMAEQKLGPAPVPYAWLAAGSQARQEQLAHSDQDNALIISDSMQPKDDVWFMSLATFVCDGLAECGFIYCPGDIMATNKQWRQPQKIWQQYFDKWIDTPSPKALLNSSVFFDLSSIHGDVNLLEKVRQRMLEKTKVSTLFIAHMSSNALRSRPPLGFFRDFVLIQDGKHNATLDLKHNGIAPIVDLARIYALSEGIAAVNTLERLQQCSGSKSLTKASAENLIDAYAFLTSVRLEHQGKLLSNKQAVDNYIDPKQISKLEREHLKDAFKVIKAMQDYRQSAVL</sequence>
<protein>
    <submittedName>
        <fullName evidence="4">CBS domain-containing protein</fullName>
    </submittedName>
</protein>
<gene>
    <name evidence="4" type="ORF">GARC_0794</name>
</gene>
<dbReference type="STRING" id="493475.GARC_0794"/>
<dbReference type="GO" id="GO:0008773">
    <property type="term" value="F:[protein-PII] uridylyltransferase activity"/>
    <property type="evidence" value="ECO:0007669"/>
    <property type="project" value="InterPro"/>
</dbReference>
<dbReference type="SMART" id="SM00116">
    <property type="entry name" value="CBS"/>
    <property type="match status" value="2"/>
</dbReference>
<dbReference type="Pfam" id="PF03445">
    <property type="entry name" value="DUF294"/>
    <property type="match status" value="1"/>
</dbReference>
<dbReference type="InterPro" id="IPR046342">
    <property type="entry name" value="CBS_dom_sf"/>
</dbReference>
<reference evidence="4 5" key="1">
    <citation type="journal article" date="2017" name="Antonie Van Leeuwenhoek">
        <title>Rhizobium rhizosphaerae sp. nov., a novel species isolated from rice rhizosphere.</title>
        <authorList>
            <person name="Zhao J.J."/>
            <person name="Zhang J."/>
            <person name="Zhang R.J."/>
            <person name="Zhang C.W."/>
            <person name="Yin H.Q."/>
            <person name="Zhang X.X."/>
        </authorList>
    </citation>
    <scope>NUCLEOTIDE SEQUENCE [LARGE SCALE GENOMIC DNA]</scope>
    <source>
        <strain evidence="4 5">BSs20135</strain>
    </source>
</reference>
<dbReference type="PANTHER" id="PTHR48108">
    <property type="entry name" value="CBS DOMAIN-CONTAINING PROTEIN CBSX2, CHLOROPLASTIC"/>
    <property type="match status" value="1"/>
</dbReference>
<dbReference type="CDD" id="cd05401">
    <property type="entry name" value="NT_GlnE_GlnD_like"/>
    <property type="match status" value="1"/>
</dbReference>
<evidence type="ECO:0000313" key="5">
    <source>
        <dbReference type="Proteomes" id="UP000006327"/>
    </source>
</evidence>
<keyword evidence="2" id="KW-0129">CBS domain</keyword>
<dbReference type="PROSITE" id="PS51371">
    <property type="entry name" value="CBS"/>
    <property type="match status" value="2"/>
</dbReference>
<dbReference type="RefSeq" id="WP_007616899.1">
    <property type="nucleotide sequence ID" value="NZ_BAEO01000010.1"/>
</dbReference>